<dbReference type="EMBL" id="SJPX01000004">
    <property type="protein sequence ID" value="TWU49064.1"/>
    <property type="molecule type" value="Genomic_DNA"/>
</dbReference>
<dbReference type="InterPro" id="IPR036909">
    <property type="entry name" value="Cyt_c-like_dom_sf"/>
</dbReference>
<dbReference type="InterPro" id="IPR009056">
    <property type="entry name" value="Cyt_c-like_dom"/>
</dbReference>
<evidence type="ECO:0000256" key="3">
    <source>
        <dbReference type="ARBA" id="ARBA00023004"/>
    </source>
</evidence>
<dbReference type="AlphaFoldDB" id="A0A5C6EKT6"/>
<dbReference type="EC" id="2.1.1.164" evidence="6"/>
<accession>A0A5C6EKT6</accession>
<dbReference type="RefSeq" id="WP_315852602.1">
    <property type="nucleotide sequence ID" value="NZ_SJPX01000004.1"/>
</dbReference>
<sequence length="474" mass="51892">MNRFPATILCVLHLAIGAFTWSQEANPKSAVGPAGINDDFKSPDLDVDRWLKRFEVESREVYAARDEVLKACDIKPGERIADVGAGTGFYSRLFAKKTGWDGWVYSVDIAPKFLQHIAARSTADGIENLTTVLGTDVSIRLPPESVDLVFICDTYHHFEIPQQSLSSIFRALKPGGRLVLIDFDRIPGVSRDWLIGHVRAGKEMFRDEVIDAGFEFNDEVKVGAFDVNYLLRFNKPIRENEAATDDSSGERAADYPLGELGKIVRLGETLVNETSSHPLTQALVGNRLNCTSCHLDAGRHSQAASLIGVAASYPAYSPRESAVITLEDRIANCFIRSQNGSRPANGSKVSVAIAAYITWLSQQTPIDMNPTGPFGPNHLTMLDGETIETDISRGESLYADRCADCHLDDGSGSDEGPPVWGEQSFNDGAGLSKLLKMASWLKVAMPPDDADLTDQQAFDIAAFVNSHSRPEFRP</sequence>
<dbReference type="GO" id="GO:0046872">
    <property type="term" value="F:metal ion binding"/>
    <property type="evidence" value="ECO:0007669"/>
    <property type="project" value="UniProtKB-KW"/>
</dbReference>
<dbReference type="GO" id="GO:0020037">
    <property type="term" value="F:heme binding"/>
    <property type="evidence" value="ECO:0007669"/>
    <property type="project" value="InterPro"/>
</dbReference>
<keyword evidence="6" id="KW-0489">Methyltransferase</keyword>
<dbReference type="Pfam" id="PF21342">
    <property type="entry name" value="SoxA-TsdA_cyt-c"/>
    <property type="match status" value="1"/>
</dbReference>
<dbReference type="InterPro" id="IPR025714">
    <property type="entry name" value="Methyltranfer_dom"/>
</dbReference>
<name>A0A5C6EKT6_9BACT</name>
<keyword evidence="6" id="KW-0808">Transferase</keyword>
<keyword evidence="1 4" id="KW-0349">Heme</keyword>
<dbReference type="Pfam" id="PF13847">
    <property type="entry name" value="Methyltransf_31"/>
    <property type="match status" value="1"/>
</dbReference>
<dbReference type="Gene3D" id="1.10.760.10">
    <property type="entry name" value="Cytochrome c-like domain"/>
    <property type="match status" value="2"/>
</dbReference>
<evidence type="ECO:0000256" key="4">
    <source>
        <dbReference type="PROSITE-ProRule" id="PRU00433"/>
    </source>
</evidence>
<comment type="caution">
    <text evidence="6">The sequence shown here is derived from an EMBL/GenBank/DDBJ whole genome shotgun (WGS) entry which is preliminary data.</text>
</comment>
<keyword evidence="3 4" id="KW-0408">Iron</keyword>
<dbReference type="InterPro" id="IPR029063">
    <property type="entry name" value="SAM-dependent_MTases_sf"/>
</dbReference>
<evidence type="ECO:0000256" key="2">
    <source>
        <dbReference type="ARBA" id="ARBA00022723"/>
    </source>
</evidence>
<evidence type="ECO:0000259" key="5">
    <source>
        <dbReference type="PROSITE" id="PS51007"/>
    </source>
</evidence>
<dbReference type="GO" id="GO:0032259">
    <property type="term" value="P:methylation"/>
    <property type="evidence" value="ECO:0007669"/>
    <property type="project" value="UniProtKB-KW"/>
</dbReference>
<keyword evidence="2 4" id="KW-0479">Metal-binding</keyword>
<dbReference type="InterPro" id="IPR051459">
    <property type="entry name" value="Cytochrome_c-type_DH"/>
</dbReference>
<dbReference type="SUPFAM" id="SSF46626">
    <property type="entry name" value="Cytochrome c"/>
    <property type="match status" value="2"/>
</dbReference>
<proteinExistence type="predicted"/>
<dbReference type="PANTHER" id="PTHR35008:SF4">
    <property type="entry name" value="BLL4482 PROTEIN"/>
    <property type="match status" value="1"/>
</dbReference>
<dbReference type="PROSITE" id="PS51007">
    <property type="entry name" value="CYTC"/>
    <property type="match status" value="1"/>
</dbReference>
<evidence type="ECO:0000313" key="6">
    <source>
        <dbReference type="EMBL" id="TWU49064.1"/>
    </source>
</evidence>
<evidence type="ECO:0000313" key="7">
    <source>
        <dbReference type="Proteomes" id="UP000317977"/>
    </source>
</evidence>
<dbReference type="Gene3D" id="3.40.50.150">
    <property type="entry name" value="Vaccinia Virus protein VP39"/>
    <property type="match status" value="1"/>
</dbReference>
<evidence type="ECO:0000256" key="1">
    <source>
        <dbReference type="ARBA" id="ARBA00022617"/>
    </source>
</evidence>
<dbReference type="SUPFAM" id="SSF53335">
    <property type="entry name" value="S-adenosyl-L-methionine-dependent methyltransferases"/>
    <property type="match status" value="1"/>
</dbReference>
<dbReference type="PANTHER" id="PTHR35008">
    <property type="entry name" value="BLL4482 PROTEIN-RELATED"/>
    <property type="match status" value="1"/>
</dbReference>
<gene>
    <name evidence="6" type="primary">rebM</name>
    <name evidence="6" type="ORF">Poly59_36770</name>
</gene>
<dbReference type="Pfam" id="PF13442">
    <property type="entry name" value="Cytochrome_CBB3"/>
    <property type="match status" value="1"/>
</dbReference>
<protein>
    <submittedName>
        <fullName evidence="6">Demethylrebeccamycin-D-glucose O-methyltransferase</fullName>
        <ecNumber evidence="6">2.1.1.164</ecNumber>
    </submittedName>
</protein>
<dbReference type="Proteomes" id="UP000317977">
    <property type="component" value="Unassembled WGS sequence"/>
</dbReference>
<dbReference type="GO" id="GO:0009055">
    <property type="term" value="F:electron transfer activity"/>
    <property type="evidence" value="ECO:0007669"/>
    <property type="project" value="InterPro"/>
</dbReference>
<keyword evidence="7" id="KW-1185">Reference proteome</keyword>
<reference evidence="6 7" key="1">
    <citation type="submission" date="2019-02" db="EMBL/GenBank/DDBJ databases">
        <title>Deep-cultivation of Planctomycetes and their phenomic and genomic characterization uncovers novel biology.</title>
        <authorList>
            <person name="Wiegand S."/>
            <person name="Jogler M."/>
            <person name="Boedeker C."/>
            <person name="Pinto D."/>
            <person name="Vollmers J."/>
            <person name="Rivas-Marin E."/>
            <person name="Kohn T."/>
            <person name="Peeters S.H."/>
            <person name="Heuer A."/>
            <person name="Rast P."/>
            <person name="Oberbeckmann S."/>
            <person name="Bunk B."/>
            <person name="Jeske O."/>
            <person name="Meyerdierks A."/>
            <person name="Storesund J.E."/>
            <person name="Kallscheuer N."/>
            <person name="Luecker S."/>
            <person name="Lage O.M."/>
            <person name="Pohl T."/>
            <person name="Merkel B.J."/>
            <person name="Hornburger P."/>
            <person name="Mueller R.-W."/>
            <person name="Bruemmer F."/>
            <person name="Labrenz M."/>
            <person name="Spormann A.M."/>
            <person name="Op Den Camp H."/>
            <person name="Overmann J."/>
            <person name="Amann R."/>
            <person name="Jetten M.S.M."/>
            <person name="Mascher T."/>
            <person name="Medema M.H."/>
            <person name="Devos D.P."/>
            <person name="Kaster A.-K."/>
            <person name="Ovreas L."/>
            <person name="Rohde M."/>
            <person name="Galperin M.Y."/>
            <person name="Jogler C."/>
        </authorList>
    </citation>
    <scope>NUCLEOTIDE SEQUENCE [LARGE SCALE GENOMIC DNA]</scope>
    <source>
        <strain evidence="6 7">Poly59</strain>
    </source>
</reference>
<organism evidence="6 7">
    <name type="scientific">Rubripirellula reticaptiva</name>
    <dbReference type="NCBI Taxonomy" id="2528013"/>
    <lineage>
        <taxon>Bacteria</taxon>
        <taxon>Pseudomonadati</taxon>
        <taxon>Planctomycetota</taxon>
        <taxon>Planctomycetia</taxon>
        <taxon>Pirellulales</taxon>
        <taxon>Pirellulaceae</taxon>
        <taxon>Rubripirellula</taxon>
    </lineage>
</organism>
<feature type="domain" description="Cytochrome c" evidence="5">
    <location>
        <begin position="389"/>
        <end position="468"/>
    </location>
</feature>
<dbReference type="CDD" id="cd02440">
    <property type="entry name" value="AdoMet_MTases"/>
    <property type="match status" value="1"/>
</dbReference>
<dbReference type="GO" id="GO:0102082">
    <property type="term" value="F:demethylrebeccamycin--D-glucose O-methyltransferase activity"/>
    <property type="evidence" value="ECO:0007669"/>
    <property type="project" value="UniProtKB-EC"/>
</dbReference>